<proteinExistence type="predicted"/>
<dbReference type="Proteomes" id="UP001219525">
    <property type="component" value="Unassembled WGS sequence"/>
</dbReference>
<gene>
    <name evidence="1" type="ORF">GGX14DRAFT_395879</name>
</gene>
<dbReference type="EMBL" id="JARJCW010000034">
    <property type="protein sequence ID" value="KAJ7208218.1"/>
    <property type="molecule type" value="Genomic_DNA"/>
</dbReference>
<reference evidence="1" key="1">
    <citation type="submission" date="2023-03" db="EMBL/GenBank/DDBJ databases">
        <title>Massive genome expansion in bonnet fungi (Mycena s.s.) driven by repeated elements and novel gene families across ecological guilds.</title>
        <authorList>
            <consortium name="Lawrence Berkeley National Laboratory"/>
            <person name="Harder C.B."/>
            <person name="Miyauchi S."/>
            <person name="Viragh M."/>
            <person name="Kuo A."/>
            <person name="Thoen E."/>
            <person name="Andreopoulos B."/>
            <person name="Lu D."/>
            <person name="Skrede I."/>
            <person name="Drula E."/>
            <person name="Henrissat B."/>
            <person name="Morin E."/>
            <person name="Kohler A."/>
            <person name="Barry K."/>
            <person name="LaButti K."/>
            <person name="Morin E."/>
            <person name="Salamov A."/>
            <person name="Lipzen A."/>
            <person name="Mereny Z."/>
            <person name="Hegedus B."/>
            <person name="Baldrian P."/>
            <person name="Stursova M."/>
            <person name="Weitz H."/>
            <person name="Taylor A."/>
            <person name="Grigoriev I.V."/>
            <person name="Nagy L.G."/>
            <person name="Martin F."/>
            <person name="Kauserud H."/>
        </authorList>
    </citation>
    <scope>NUCLEOTIDE SEQUENCE</scope>
    <source>
        <strain evidence="1">9144</strain>
    </source>
</reference>
<dbReference type="AlphaFoldDB" id="A0AAD6VFD7"/>
<name>A0AAD6VFD7_9AGAR</name>
<keyword evidence="2" id="KW-1185">Reference proteome</keyword>
<evidence type="ECO:0000313" key="1">
    <source>
        <dbReference type="EMBL" id="KAJ7208218.1"/>
    </source>
</evidence>
<accession>A0AAD6VFD7</accession>
<protein>
    <submittedName>
        <fullName evidence="1">Uncharacterized protein</fullName>
    </submittedName>
</protein>
<evidence type="ECO:0000313" key="2">
    <source>
        <dbReference type="Proteomes" id="UP001219525"/>
    </source>
</evidence>
<sequence length="168" mass="18767">MTGLHKLQKNCSICDMQSYEMPSNVFLLSQNADSTSSSLDLNEHSFFRIHEPMTFLDDDEEYDADDHDYLTNATAVPERRVLAITTVETKRANNRRHAIAMSMWAQYQDYIAARNSGDLRCKETKREIGLCCGERAGGIVGNFGIGNVGPLASADRGTSRDSIVLWIV</sequence>
<comment type="caution">
    <text evidence="1">The sequence shown here is derived from an EMBL/GenBank/DDBJ whole genome shotgun (WGS) entry which is preliminary data.</text>
</comment>
<organism evidence="1 2">
    <name type="scientific">Mycena pura</name>
    <dbReference type="NCBI Taxonomy" id="153505"/>
    <lineage>
        <taxon>Eukaryota</taxon>
        <taxon>Fungi</taxon>
        <taxon>Dikarya</taxon>
        <taxon>Basidiomycota</taxon>
        <taxon>Agaricomycotina</taxon>
        <taxon>Agaricomycetes</taxon>
        <taxon>Agaricomycetidae</taxon>
        <taxon>Agaricales</taxon>
        <taxon>Marasmiineae</taxon>
        <taxon>Mycenaceae</taxon>
        <taxon>Mycena</taxon>
    </lineage>
</organism>